<dbReference type="RefSeq" id="WP_253716383.1">
    <property type="nucleotide sequence ID" value="NZ_CP051522.1"/>
</dbReference>
<accession>A0A9Q9BH47</accession>
<dbReference type="GO" id="GO:0110001">
    <property type="term" value="C:toxin-antitoxin complex"/>
    <property type="evidence" value="ECO:0007669"/>
    <property type="project" value="InterPro"/>
</dbReference>
<dbReference type="EMBL" id="CP051635">
    <property type="protein sequence ID" value="UTC99859.1"/>
    <property type="molecule type" value="Genomic_DNA"/>
</dbReference>
<dbReference type="GO" id="GO:0016787">
    <property type="term" value="F:hydrolase activity"/>
    <property type="evidence" value="ECO:0007669"/>
    <property type="project" value="UniProtKB-KW"/>
</dbReference>
<dbReference type="AlphaFoldDB" id="A0A9Q9BH47"/>
<evidence type="ECO:0000256" key="2">
    <source>
        <dbReference type="ARBA" id="ARBA00022722"/>
    </source>
</evidence>
<protein>
    <submittedName>
        <fullName evidence="5">DUF86 domain-containing protein</fullName>
    </submittedName>
</protein>
<gene>
    <name evidence="5" type="ORF">E4N86_03725</name>
</gene>
<dbReference type="Gene3D" id="1.20.120.580">
    <property type="entry name" value="bsu32300-like"/>
    <property type="match status" value="1"/>
</dbReference>
<reference evidence="5" key="1">
    <citation type="submission" date="2020-04" db="EMBL/GenBank/DDBJ databases">
        <title>Comparative genomics of oral phylogroup-2 Treponema strains.</title>
        <authorList>
            <person name="Zeng H."/>
            <person name="Chan Y.K."/>
            <person name="Watt R.M."/>
        </authorList>
    </citation>
    <scope>NUCLEOTIDE SEQUENCE</scope>
    <source>
        <strain evidence="5">OMZ 905</strain>
    </source>
</reference>
<evidence type="ECO:0000313" key="6">
    <source>
        <dbReference type="Proteomes" id="UP001056981"/>
    </source>
</evidence>
<dbReference type="InterPro" id="IPR037038">
    <property type="entry name" value="HepT-like_sf"/>
</dbReference>
<dbReference type="Pfam" id="PF01934">
    <property type="entry name" value="HepT-like"/>
    <property type="match status" value="1"/>
</dbReference>
<dbReference type="GO" id="GO:0004540">
    <property type="term" value="F:RNA nuclease activity"/>
    <property type="evidence" value="ECO:0007669"/>
    <property type="project" value="InterPro"/>
</dbReference>
<evidence type="ECO:0000256" key="3">
    <source>
        <dbReference type="ARBA" id="ARBA00022801"/>
    </source>
</evidence>
<evidence type="ECO:0000256" key="4">
    <source>
        <dbReference type="ARBA" id="ARBA00024207"/>
    </source>
</evidence>
<organism evidence="5 6">
    <name type="scientific">Treponema denticola</name>
    <dbReference type="NCBI Taxonomy" id="158"/>
    <lineage>
        <taxon>Bacteria</taxon>
        <taxon>Pseudomonadati</taxon>
        <taxon>Spirochaetota</taxon>
        <taxon>Spirochaetia</taxon>
        <taxon>Spirochaetales</taxon>
        <taxon>Treponemataceae</taxon>
        <taxon>Treponema</taxon>
    </lineage>
</organism>
<name>A0A9Q9BH47_TREDN</name>
<keyword evidence="3" id="KW-0378">Hydrolase</keyword>
<dbReference type="InterPro" id="IPR052379">
    <property type="entry name" value="Type_VII_TA_RNase"/>
</dbReference>
<keyword evidence="2" id="KW-0540">Nuclease</keyword>
<dbReference type="NCBIfam" id="NF047751">
    <property type="entry name" value="HepT_toxin"/>
    <property type="match status" value="1"/>
</dbReference>
<evidence type="ECO:0000313" key="5">
    <source>
        <dbReference type="EMBL" id="UTC99859.1"/>
    </source>
</evidence>
<dbReference type="Proteomes" id="UP001056981">
    <property type="component" value="Chromosome"/>
</dbReference>
<dbReference type="PANTHER" id="PTHR33397">
    <property type="entry name" value="UPF0331 PROTEIN YUTE"/>
    <property type="match status" value="1"/>
</dbReference>
<dbReference type="PANTHER" id="PTHR33397:SF3">
    <property type="entry name" value="MRNA NUCLEASE HEPT"/>
    <property type="match status" value="1"/>
</dbReference>
<dbReference type="InterPro" id="IPR008201">
    <property type="entry name" value="HepT-like"/>
</dbReference>
<proteinExistence type="inferred from homology"/>
<sequence>MAIDKKVISEKLQSLERCLERIKQHTPPSVAILKTDFDKQDLVCLNLQRAVQISVDIASHILAEELNEKASTMAEVFLILSEKDMIDKNLALSLAKSIGFRNIAVHEYDSLDMDIVYAIITKNLNVFYDFAKTVLKIIK</sequence>
<keyword evidence="1" id="KW-1277">Toxin-antitoxin system</keyword>
<evidence type="ECO:0000256" key="1">
    <source>
        <dbReference type="ARBA" id="ARBA00022649"/>
    </source>
</evidence>
<comment type="similarity">
    <text evidence="4">Belongs to the HepT RNase toxin family.</text>
</comment>